<dbReference type="RefSeq" id="WP_152596852.1">
    <property type="nucleotide sequence ID" value="NZ_JAEILV010000001.1"/>
</dbReference>
<comment type="caution">
    <text evidence="1">The sequence shown here is derived from an EMBL/GenBank/DDBJ whole genome shotgun (WGS) entry which is preliminary data.</text>
</comment>
<organism evidence="1 2">
    <name type="scientific">Chromobacterium haemolyticum</name>
    <dbReference type="NCBI Taxonomy" id="394935"/>
    <lineage>
        <taxon>Bacteria</taxon>
        <taxon>Pseudomonadati</taxon>
        <taxon>Pseudomonadota</taxon>
        <taxon>Betaproteobacteria</taxon>
        <taxon>Neisseriales</taxon>
        <taxon>Chromobacteriaceae</taxon>
        <taxon>Chromobacterium</taxon>
    </lineage>
</organism>
<evidence type="ECO:0000313" key="1">
    <source>
        <dbReference type="EMBL" id="MBO0413920.1"/>
    </source>
</evidence>
<dbReference type="Proteomes" id="UP000664349">
    <property type="component" value="Unassembled WGS sequence"/>
</dbReference>
<accession>A0ABS3GFV6</accession>
<protein>
    <submittedName>
        <fullName evidence="1">Uncharacterized protein</fullName>
    </submittedName>
</protein>
<sequence length="1580" mass="169448">MRNHLITLSQQDRRTEMKYWISTLILMAGIGAGLAQTAPAGALQAVPLPAPGMRPEQIPARPVPAPARQEWRSQQDLILIEDRLAGTQYLSTLGSSGGILPGSQAQAIFGARAPRGGAKKVAVWYTHKPEAQVRDISQLQPLQAFRGMADARGAAVGLSGDGFKPTQGRQVNPVLSELAFDTIAKAAPGASRELSFVETLAGGGERRFVTQVSKRAHLILNPAPANSCRDATVEGAAGKLCVLRSISGQSNANSGGDLMFTVRAKMMATPKARFRVGGEWRHINDSVPIAAFAHAKAVEVFFVPPAAEQLQSFIAAHPKIRLDSLIEAGFYSRSRLFNGDHFNLQLPAMGGGRPQVQRRYSRLGLLLIDDQPSGRLYVTTVSGSQDQVIYGERHPQDGSRAAAWYLESGSRPPLFALQQMGHASPTGGFAGFADAQGQVRAGLAAAAPYLNPVFSEAAFAALLRQPMGGQQRLTVEGLRSGGDAVSYQLNASQQARLTLAAPEGQACRPDTVDGVAGQRCVLRRMTAGIRASGDIRLLVRAKRPLPASRFRVGREWHRLGESVAVSEISGARELELFLPAVDGLPRGPSALAAGQSLSTLVDAYFYSNGRQHQGDRFALNLTASSLPAPQSKIAALKLLTIEDQPSQQHYITTLQAEQGQSLYGARRPRAGQRAVTWYVEAEAGAAHGGELQARQALPMAFVAGLADRQGRVSVGRAQRQAGQIHPVFNDRAFAEWLRQPLGGRQLLTLEAERRGQPATVQAMAEKSAMLRLGPPLAACRRETVDGVDGRVCALRSVEGESQAKSGGGVRFSVRSSQALPEARFRVGAQPWHRLGDSVELAQFAGAKTVELFWPPSIRGRQAQGMEAVFYSGERDDVLALPLDAPKPLEAGGQVSFVFGTRHEGVMKELPASINLVLNEQVVAGGPDEIVFGQVSDSVLGKQAHVKFSPAILGEQDISLLETLKLPVGTQALTFEFKHACFGNSSCTIDHGPGTKDVGVTFNGHAAPQWFRWFEYDAARIKHVSVSPDMVSTALETEVEFAVDIIDGPAVSGHDHTLECDLNLASGLFGDPASVELRDNRGQYIGMLPLKWRQTLEIQPSQYQFPVRFKLWTKTGGYTGLKTVSCEYNYSGWSYASVNAVEKDLKLVSIDGPDEGRVGEALEYKIFTEGVSLGERNLTVTVAGQGAAWGLEQPTLQVSGAQIPPRCDKDCVFTFRPAKGDQVALALGVKAKSVSGGRDGYRIAASLEGDKTLNKDFAIVPAWRLESLASDGDVTVGAPLRYRLRLNAPAPQALTLWLRTRPQDGQAQDDGYEGGRVTVTDGERVLSSGLNTGDWGAVTLPQGSETIMVEVPTRSFDDGDRATRALELGAALSEDKPGASPPAGAKYATGRIYQPKPSVSVLPASEGSNRGSGWVGAPDGRIRLDYLIRAQMANLPPSGTLERGAARRYLSQRSLGAVKARLSLDSRHGSGQREGMCRFALQADERQGVLFPAWVTFDAAGGGRREPDNCSGTVSHDLGAAAWLDDGSDSALGLEKRKLPFSVWFQLDDPASLQTILGAPWYGRALGAGTVRVEMGLELAK</sequence>
<reference evidence="1 2" key="1">
    <citation type="submission" date="2021-03" db="EMBL/GenBank/DDBJ databases">
        <title>First Case of infection caused by Chromobacterium haemolyticum derived from water in China.</title>
        <authorList>
            <person name="Chen J."/>
            <person name="Liu C."/>
        </authorList>
    </citation>
    <scope>NUCLEOTIDE SEQUENCE [LARGE SCALE GENOMIC DNA]</scope>
    <source>
        <strain evidence="1 2">WJ-5</strain>
    </source>
</reference>
<keyword evidence="2" id="KW-1185">Reference proteome</keyword>
<dbReference type="EMBL" id="JAFLRD010000001">
    <property type="protein sequence ID" value="MBO0413920.1"/>
    <property type="molecule type" value="Genomic_DNA"/>
</dbReference>
<gene>
    <name evidence="1" type="ORF">J1C50_00225</name>
</gene>
<proteinExistence type="predicted"/>
<name>A0ABS3GFV6_9NEIS</name>
<evidence type="ECO:0000313" key="2">
    <source>
        <dbReference type="Proteomes" id="UP000664349"/>
    </source>
</evidence>